<gene>
    <name evidence="2" type="ORF">ISP17_13440</name>
</gene>
<evidence type="ECO:0008006" key="4">
    <source>
        <dbReference type="Google" id="ProtNLM"/>
    </source>
</evidence>
<dbReference type="NCBIfam" id="NF041109">
    <property type="entry name" value="VF_TspB_C_term"/>
    <property type="match status" value="1"/>
</dbReference>
<feature type="signal peptide" evidence="1">
    <location>
        <begin position="1"/>
        <end position="25"/>
    </location>
</feature>
<dbReference type="Proteomes" id="UP001620460">
    <property type="component" value="Unassembled WGS sequence"/>
</dbReference>
<feature type="chain" id="PRO_5046716949" description="TspB protein" evidence="1">
    <location>
        <begin position="26"/>
        <end position="477"/>
    </location>
</feature>
<protein>
    <recommendedName>
        <fullName evidence="4">TspB protein</fullName>
    </recommendedName>
</protein>
<name>A0ABW8JWZ7_9GAMM</name>
<comment type="caution">
    <text evidence="2">The sequence shown here is derived from an EMBL/GenBank/DDBJ whole genome shotgun (WGS) entry which is preliminary data.</text>
</comment>
<reference evidence="2 3" key="1">
    <citation type="submission" date="2020-10" db="EMBL/GenBank/DDBJ databases">
        <title>Phylogeny of dyella-like bacteria.</title>
        <authorList>
            <person name="Fu J."/>
        </authorList>
    </citation>
    <scope>NUCLEOTIDE SEQUENCE [LARGE SCALE GENOMIC DNA]</scope>
    <source>
        <strain evidence="2 3">Gsoil3046</strain>
    </source>
</reference>
<dbReference type="RefSeq" id="WP_404633947.1">
    <property type="nucleotide sequence ID" value="NZ_JADIKM010000003.1"/>
</dbReference>
<evidence type="ECO:0000313" key="2">
    <source>
        <dbReference type="EMBL" id="MFK2904959.1"/>
    </source>
</evidence>
<keyword evidence="3" id="KW-1185">Reference proteome</keyword>
<organism evidence="2 3">
    <name type="scientific">Dyella ginsengisoli</name>
    <dbReference type="NCBI Taxonomy" id="363848"/>
    <lineage>
        <taxon>Bacteria</taxon>
        <taxon>Pseudomonadati</taxon>
        <taxon>Pseudomonadota</taxon>
        <taxon>Gammaproteobacteria</taxon>
        <taxon>Lysobacterales</taxon>
        <taxon>Rhodanobacteraceae</taxon>
        <taxon>Dyella</taxon>
    </lineage>
</organism>
<proteinExistence type="predicted"/>
<dbReference type="EMBL" id="JADIKM010000003">
    <property type="protein sequence ID" value="MFK2904959.1"/>
    <property type="molecule type" value="Genomic_DNA"/>
</dbReference>
<evidence type="ECO:0000313" key="3">
    <source>
        <dbReference type="Proteomes" id="UP001620460"/>
    </source>
</evidence>
<accession>A0ABW8JWZ7</accession>
<sequence>MDTLSRIIGRLLIAALVFCTGVASATGVMPTVQPVSVEPVGVAPGGGIQARYTYEMRLPLAAANDAGVTAAANEATYATRLVTIGRATGGGIIDAGVAVGSRAIPWIAAAVTAYELYKWYRDSQTNALMKQGEQVQATSCGVGEPLFTSQWDSQSACSVPALAKKVRDYDTNYYATYPYTAYSNIVITFDGCVPASSGATCTATGNDSADYPGGTTSHDFQTIITWTTGTAVTSDPAFITDPTPVPLADVGQMAEQHPDWWPGMLTDPQTGAPLITPEVAHDMDALKQQIAPEYGVDPQTLTPTNPDADYVHQNPDPRAPTSLPSYCGWATAACDYYKWVEDHWPDKDPKTYTETDCKVPPQCSGDQVMCAVARNTWADKCAVSGDGTDPLPFGQHTVAEVDQGDQEVGDASKLDSSGFGWGTACPFADTSIEFNGQTITIPFQPVCDYGPWMRALILILAALKAAQIIAGLRDVAA</sequence>
<keyword evidence="1" id="KW-0732">Signal</keyword>
<evidence type="ECO:0000256" key="1">
    <source>
        <dbReference type="SAM" id="SignalP"/>
    </source>
</evidence>